<keyword evidence="3" id="KW-1185">Reference proteome</keyword>
<evidence type="ECO:0000313" key="2">
    <source>
        <dbReference type="EMBL" id="VEN57196.1"/>
    </source>
</evidence>
<accession>A0A653DBG8</accession>
<proteinExistence type="predicted"/>
<dbReference type="InterPro" id="IPR031717">
    <property type="entry name" value="ODO-1/KGD_C"/>
</dbReference>
<dbReference type="OrthoDB" id="413077at2759"/>
<organism evidence="2 3">
    <name type="scientific">Callosobruchus maculatus</name>
    <name type="common">Southern cowpea weevil</name>
    <name type="synonym">Pulse bruchid</name>
    <dbReference type="NCBI Taxonomy" id="64391"/>
    <lineage>
        <taxon>Eukaryota</taxon>
        <taxon>Metazoa</taxon>
        <taxon>Ecdysozoa</taxon>
        <taxon>Arthropoda</taxon>
        <taxon>Hexapoda</taxon>
        <taxon>Insecta</taxon>
        <taxon>Pterygota</taxon>
        <taxon>Neoptera</taxon>
        <taxon>Endopterygota</taxon>
        <taxon>Coleoptera</taxon>
        <taxon>Polyphaga</taxon>
        <taxon>Cucujiformia</taxon>
        <taxon>Chrysomeloidea</taxon>
        <taxon>Chrysomelidae</taxon>
        <taxon>Bruchinae</taxon>
        <taxon>Bruchini</taxon>
        <taxon>Callosobruchus</taxon>
    </lineage>
</organism>
<dbReference type="AlphaFoldDB" id="A0A653DBG8"/>
<sequence>MGAWTFVKSRFENLIGRKISYVGRETSAAPATGVGKIHQKEAEEVVSKPFSV</sequence>
<evidence type="ECO:0000313" key="3">
    <source>
        <dbReference type="Proteomes" id="UP000410492"/>
    </source>
</evidence>
<dbReference type="InterPro" id="IPR042179">
    <property type="entry name" value="KGD_C_sf"/>
</dbReference>
<feature type="domain" description="2-oxoglutarate dehydrogenase E1 component/KDG C-terminal" evidence="1">
    <location>
        <begin position="1"/>
        <end position="50"/>
    </location>
</feature>
<dbReference type="Pfam" id="PF16870">
    <property type="entry name" value="OxoGdeHyase_C"/>
    <property type="match status" value="1"/>
</dbReference>
<name>A0A653DBG8_CALMS</name>
<dbReference type="Proteomes" id="UP000410492">
    <property type="component" value="Unassembled WGS sequence"/>
</dbReference>
<dbReference type="Gene3D" id="3.40.50.11610">
    <property type="entry name" value="Multifunctional 2-oxoglutarate metabolism enzyme, C-terminal domain"/>
    <property type="match status" value="1"/>
</dbReference>
<dbReference type="EMBL" id="CAACVG010011006">
    <property type="protein sequence ID" value="VEN57196.1"/>
    <property type="molecule type" value="Genomic_DNA"/>
</dbReference>
<protein>
    <recommendedName>
        <fullName evidence="1">2-oxoglutarate dehydrogenase E1 component/KDG C-terminal domain-containing protein</fullName>
    </recommendedName>
</protein>
<gene>
    <name evidence="2" type="ORF">CALMAC_LOCUS15870</name>
</gene>
<evidence type="ECO:0000259" key="1">
    <source>
        <dbReference type="Pfam" id="PF16870"/>
    </source>
</evidence>
<reference evidence="2 3" key="1">
    <citation type="submission" date="2019-01" db="EMBL/GenBank/DDBJ databases">
        <authorList>
            <person name="Sayadi A."/>
        </authorList>
    </citation>
    <scope>NUCLEOTIDE SEQUENCE [LARGE SCALE GENOMIC DNA]</scope>
</reference>